<dbReference type="Proteomes" id="UP000694240">
    <property type="component" value="Chromosome 13"/>
</dbReference>
<reference evidence="1 2" key="1">
    <citation type="submission" date="2020-12" db="EMBL/GenBank/DDBJ databases">
        <title>Concerted genomic and epigenomic changes stabilize Arabidopsis allopolyploids.</title>
        <authorList>
            <person name="Chen Z."/>
        </authorList>
    </citation>
    <scope>NUCLEOTIDE SEQUENCE [LARGE SCALE GENOMIC DNA]</scope>
    <source>
        <strain evidence="1">Allo738</strain>
        <tissue evidence="1">Leaf</tissue>
    </source>
</reference>
<proteinExistence type="predicted"/>
<name>A0A8T1XL81_9BRAS</name>
<protein>
    <submittedName>
        <fullName evidence="1">Uncharacterized protein</fullName>
    </submittedName>
</protein>
<dbReference type="AlphaFoldDB" id="A0A8T1XL81"/>
<organism evidence="1 2">
    <name type="scientific">Arabidopsis thaliana x Arabidopsis arenosa</name>
    <dbReference type="NCBI Taxonomy" id="1240361"/>
    <lineage>
        <taxon>Eukaryota</taxon>
        <taxon>Viridiplantae</taxon>
        <taxon>Streptophyta</taxon>
        <taxon>Embryophyta</taxon>
        <taxon>Tracheophyta</taxon>
        <taxon>Spermatophyta</taxon>
        <taxon>Magnoliopsida</taxon>
        <taxon>eudicotyledons</taxon>
        <taxon>Gunneridae</taxon>
        <taxon>Pentapetalae</taxon>
        <taxon>rosids</taxon>
        <taxon>malvids</taxon>
        <taxon>Brassicales</taxon>
        <taxon>Brassicaceae</taxon>
        <taxon>Camelineae</taxon>
        <taxon>Arabidopsis</taxon>
    </lineage>
</organism>
<evidence type="ECO:0000313" key="1">
    <source>
        <dbReference type="EMBL" id="KAG7533329.1"/>
    </source>
</evidence>
<comment type="caution">
    <text evidence="1">The sequence shown here is derived from an EMBL/GenBank/DDBJ whole genome shotgun (WGS) entry which is preliminary data.</text>
</comment>
<accession>A0A8T1XL81</accession>
<sequence>MKFFSDQNLSYADILLPHESQCGWLELWVQKQCGLSSELLKILEGNEPCFFTTYFCWDPTKAIAQGNSFQKKAALLFGTHHVVEDKSNGGNQGPRQRAEALASLNSASTTYHVQKSGNQVQKFRPLMMH</sequence>
<gene>
    <name evidence="1" type="ORF">ISN45_Aa08g009680</name>
</gene>
<evidence type="ECO:0000313" key="2">
    <source>
        <dbReference type="Proteomes" id="UP000694240"/>
    </source>
</evidence>
<keyword evidence="2" id="KW-1185">Reference proteome</keyword>
<dbReference type="EMBL" id="JAEFBK010000013">
    <property type="protein sequence ID" value="KAG7533329.1"/>
    <property type="molecule type" value="Genomic_DNA"/>
</dbReference>